<protein>
    <submittedName>
        <fullName evidence="1">28772_t:CDS:1</fullName>
    </submittedName>
</protein>
<comment type="caution">
    <text evidence="1">The sequence shown here is derived from an EMBL/GenBank/DDBJ whole genome shotgun (WGS) entry which is preliminary data.</text>
</comment>
<gene>
    <name evidence="1" type="ORF">RPERSI_LOCUS11126</name>
</gene>
<evidence type="ECO:0000313" key="2">
    <source>
        <dbReference type="Proteomes" id="UP000789920"/>
    </source>
</evidence>
<keyword evidence="2" id="KW-1185">Reference proteome</keyword>
<name>A0ACA9PPJ8_9GLOM</name>
<proteinExistence type="predicted"/>
<organism evidence="1 2">
    <name type="scientific">Racocetra persica</name>
    <dbReference type="NCBI Taxonomy" id="160502"/>
    <lineage>
        <taxon>Eukaryota</taxon>
        <taxon>Fungi</taxon>
        <taxon>Fungi incertae sedis</taxon>
        <taxon>Mucoromycota</taxon>
        <taxon>Glomeromycotina</taxon>
        <taxon>Glomeromycetes</taxon>
        <taxon>Diversisporales</taxon>
        <taxon>Gigasporaceae</taxon>
        <taxon>Racocetra</taxon>
    </lineage>
</organism>
<feature type="non-terminal residue" evidence="1">
    <location>
        <position position="1"/>
    </location>
</feature>
<accession>A0ACA9PPJ8</accession>
<evidence type="ECO:0000313" key="1">
    <source>
        <dbReference type="EMBL" id="CAG8718925.1"/>
    </source>
</evidence>
<feature type="non-terminal residue" evidence="1">
    <location>
        <position position="492"/>
    </location>
</feature>
<sequence>PPLLEGSNVPTKSTSNTSNRKWAHVVNINDDLPNFKDLVPEMAREYAFELDVFQKQAIYRLERGDSVFVAAHTSAGKTVVAEYAIALSAKRMTRAIYTSPIKALSNQKFYDFKKTFKDVGILTGDIQIKPEASCLIMTTEILRSMLYRGADLIKEIEFVIFDEVHYVNDSERGVVWEEVIIMLPPHVRLVLLSATVPNTEEFAEWIGWKQVNDILSKKDKKEKDSRVGTRGARGAARGYRGGGGGSYRSFQQDKSLWSNLIGLLKKKELIPVVIFVFSKKRCNEYANFLTNLDLCAAREKSLIHTTIEKSLTRLQGSDRKLPQVLTISDLLKRGIAIHHGGLLPIIKELVEILFEKGLVKVLFATETFAMGVNMPARAVVYSGIKKHDGKALRELNPGEYTQMSGRAGRRGKDKTGVVIIACTEDEAPSPSVLKRMILDPPEKLKSQFRLRYNMILCLLRAENLRVEEMIKRSFSEHSTQILLPTYKQLLDK</sequence>
<reference evidence="1" key="1">
    <citation type="submission" date="2021-06" db="EMBL/GenBank/DDBJ databases">
        <authorList>
            <person name="Kallberg Y."/>
            <person name="Tangrot J."/>
            <person name="Rosling A."/>
        </authorList>
    </citation>
    <scope>NUCLEOTIDE SEQUENCE</scope>
    <source>
        <strain evidence="1">MA461A</strain>
    </source>
</reference>
<dbReference type="EMBL" id="CAJVQC010022627">
    <property type="protein sequence ID" value="CAG8718925.1"/>
    <property type="molecule type" value="Genomic_DNA"/>
</dbReference>
<dbReference type="Proteomes" id="UP000789920">
    <property type="component" value="Unassembled WGS sequence"/>
</dbReference>